<dbReference type="EMBL" id="BEYU01000436">
    <property type="protein sequence ID" value="GBG35213.1"/>
    <property type="molecule type" value="Genomic_DNA"/>
</dbReference>
<dbReference type="SUPFAM" id="SSF52047">
    <property type="entry name" value="RNI-like"/>
    <property type="match status" value="1"/>
</dbReference>
<dbReference type="AlphaFoldDB" id="A0A2R5H286"/>
<proteinExistence type="predicted"/>
<dbReference type="Proteomes" id="UP000241890">
    <property type="component" value="Unassembled WGS sequence"/>
</dbReference>
<name>A0A2R5H286_9STRA</name>
<gene>
    <name evidence="1" type="ORF">FCC1311_114362</name>
</gene>
<accession>A0A2R5H286</accession>
<dbReference type="PANTHER" id="PTHR13318">
    <property type="entry name" value="PARTNER OF PAIRED, ISOFORM B-RELATED"/>
    <property type="match status" value="1"/>
</dbReference>
<protein>
    <submittedName>
        <fullName evidence="1">F-box/LRR-repeat protein 16</fullName>
    </submittedName>
</protein>
<dbReference type="InParanoid" id="A0A2R5H286"/>
<comment type="caution">
    <text evidence="1">The sequence shown here is derived from an EMBL/GenBank/DDBJ whole genome shotgun (WGS) entry which is preliminary data.</text>
</comment>
<reference evidence="1 2" key="1">
    <citation type="submission" date="2017-12" db="EMBL/GenBank/DDBJ databases">
        <title>Sequencing, de novo assembly and annotation of complete genome of a new Thraustochytrid species, strain FCC1311.</title>
        <authorList>
            <person name="Sedici K."/>
            <person name="Godart F."/>
            <person name="Aiese Cigliano R."/>
            <person name="Sanseverino W."/>
            <person name="Barakat M."/>
            <person name="Ortet P."/>
            <person name="Marechal E."/>
            <person name="Cagnac O."/>
            <person name="Amato A."/>
        </authorList>
    </citation>
    <scope>NUCLEOTIDE SEQUENCE [LARGE SCALE GENOMIC DNA]</scope>
</reference>
<evidence type="ECO:0000313" key="2">
    <source>
        <dbReference type="Proteomes" id="UP000241890"/>
    </source>
</evidence>
<feature type="non-terminal residue" evidence="1">
    <location>
        <position position="1"/>
    </location>
</feature>
<dbReference type="InterPro" id="IPR032675">
    <property type="entry name" value="LRR_dom_sf"/>
</dbReference>
<sequence>CIALGSVVLDGCIEVTSRGVRHIAKCSRKNLWRLSLRDLPLLREKALEPIAKYCTGLRFLALDVNRLVKETWVKGTGSDYKFLSIKDTGLLIELLKRCSSLETLKLSNVLDEHFAGWEDFAKNINPYLRTLSFAGAATFNDASLKSLTKNTPFLRELRLSGVRSLESAQCLLKPLQIDHPSRLSPFYMTQLQEQLEALVRNDTALAPPSSPFPLCCPAEMANTLDKNTREAIKSIDLLLKRMQEHNVAGLLQSNHDASTKILWHVVALVDFVRRVRARRKLSAHEYEEWEDLTGTKLAHERCNEIAERAESILDAVDATEESLRKIAKYCTGLRFLALDVNLLIKDTLAKEEDSEYKFLSIEDTGLLIELLKRCSSLETLKLSNVLGKEFAGWEDFAKNINPYLRTLSLAGAATFKDASLKSLAKKTPFLRELRLSGVRSLESAHCLLQSSLGPRAQGQRFGAAQIAFIPLLPS</sequence>
<dbReference type="OrthoDB" id="10257471at2759"/>
<evidence type="ECO:0000313" key="1">
    <source>
        <dbReference type="EMBL" id="GBG35213.1"/>
    </source>
</evidence>
<dbReference type="GO" id="GO:0019005">
    <property type="term" value="C:SCF ubiquitin ligase complex"/>
    <property type="evidence" value="ECO:0007669"/>
    <property type="project" value="TreeGrafter"/>
</dbReference>
<dbReference type="GO" id="GO:0031146">
    <property type="term" value="P:SCF-dependent proteasomal ubiquitin-dependent protein catabolic process"/>
    <property type="evidence" value="ECO:0007669"/>
    <property type="project" value="TreeGrafter"/>
</dbReference>
<dbReference type="Gene3D" id="3.80.10.10">
    <property type="entry name" value="Ribonuclease Inhibitor"/>
    <property type="match status" value="3"/>
</dbReference>
<organism evidence="1 2">
    <name type="scientific">Hondaea fermentalgiana</name>
    <dbReference type="NCBI Taxonomy" id="2315210"/>
    <lineage>
        <taxon>Eukaryota</taxon>
        <taxon>Sar</taxon>
        <taxon>Stramenopiles</taxon>
        <taxon>Bigyra</taxon>
        <taxon>Labyrinthulomycetes</taxon>
        <taxon>Thraustochytrida</taxon>
        <taxon>Thraustochytriidae</taxon>
        <taxon>Hondaea</taxon>
    </lineage>
</organism>
<keyword evidence="2" id="KW-1185">Reference proteome</keyword>